<dbReference type="InterPro" id="IPR004676">
    <property type="entry name" value="Cd-R_transporter"/>
</dbReference>
<evidence type="ECO:0000313" key="3">
    <source>
        <dbReference type="Proteomes" id="UP001597083"/>
    </source>
</evidence>
<dbReference type="Proteomes" id="UP001597083">
    <property type="component" value="Unassembled WGS sequence"/>
</dbReference>
<gene>
    <name evidence="2" type="ORF">ACFQ07_09915</name>
</gene>
<dbReference type="EMBL" id="JBHTIR010001432">
    <property type="protein sequence ID" value="MFD0852540.1"/>
    <property type="molecule type" value="Genomic_DNA"/>
</dbReference>
<feature type="transmembrane region" description="Helical" evidence="1">
    <location>
        <begin position="12"/>
        <end position="32"/>
    </location>
</feature>
<evidence type="ECO:0000313" key="2">
    <source>
        <dbReference type="EMBL" id="MFD0852540.1"/>
    </source>
</evidence>
<keyword evidence="3" id="KW-1185">Reference proteome</keyword>
<keyword evidence="1" id="KW-0812">Transmembrane</keyword>
<organism evidence="2 3">
    <name type="scientific">Actinomadura adrarensis</name>
    <dbReference type="NCBI Taxonomy" id="1819600"/>
    <lineage>
        <taxon>Bacteria</taxon>
        <taxon>Bacillati</taxon>
        <taxon>Actinomycetota</taxon>
        <taxon>Actinomycetes</taxon>
        <taxon>Streptosporangiales</taxon>
        <taxon>Thermomonosporaceae</taxon>
        <taxon>Actinomadura</taxon>
    </lineage>
</organism>
<proteinExistence type="predicted"/>
<name>A0ABW3CF41_9ACTN</name>
<keyword evidence="1" id="KW-1133">Transmembrane helix</keyword>
<comment type="caution">
    <text evidence="2">The sequence shown here is derived from an EMBL/GenBank/DDBJ whole genome shotgun (WGS) entry which is preliminary data.</text>
</comment>
<accession>A0ABW3CF41</accession>
<feature type="transmembrane region" description="Helical" evidence="1">
    <location>
        <begin position="44"/>
        <end position="60"/>
    </location>
</feature>
<keyword evidence="1" id="KW-0472">Membrane</keyword>
<protein>
    <submittedName>
        <fullName evidence="2">Cadmium resistance transporter</fullName>
    </submittedName>
</protein>
<reference evidence="3" key="1">
    <citation type="journal article" date="2019" name="Int. J. Syst. Evol. Microbiol.">
        <title>The Global Catalogue of Microorganisms (GCM) 10K type strain sequencing project: providing services to taxonomists for standard genome sequencing and annotation.</title>
        <authorList>
            <consortium name="The Broad Institute Genomics Platform"/>
            <consortium name="The Broad Institute Genome Sequencing Center for Infectious Disease"/>
            <person name="Wu L."/>
            <person name="Ma J."/>
        </authorList>
    </citation>
    <scope>NUCLEOTIDE SEQUENCE [LARGE SCALE GENOMIC DNA]</scope>
    <source>
        <strain evidence="3">JCM 31696</strain>
    </source>
</reference>
<feature type="non-terminal residue" evidence="2">
    <location>
        <position position="61"/>
    </location>
</feature>
<dbReference type="Pfam" id="PF03596">
    <property type="entry name" value="Cad"/>
    <property type="match status" value="1"/>
</dbReference>
<evidence type="ECO:0000256" key="1">
    <source>
        <dbReference type="SAM" id="Phobius"/>
    </source>
</evidence>
<sequence>MGELGGTLSAAVAMFVGTNIDDIIILTVLFLASRSSGRPKVWQIWAGQYVGVAALVAVSVL</sequence>